<keyword evidence="1" id="KW-0808">Transferase</keyword>
<keyword evidence="1" id="KW-0489">Methyltransferase</keyword>
<dbReference type="GO" id="GO:0032259">
    <property type="term" value="P:methylation"/>
    <property type="evidence" value="ECO:0007669"/>
    <property type="project" value="UniProtKB-KW"/>
</dbReference>
<gene>
    <name evidence="1" type="ORF">Ga0074812_13131</name>
</gene>
<dbReference type="PIRSF" id="PIRSF017393">
    <property type="entry name" value="MTase_SAV2177"/>
    <property type="match status" value="1"/>
</dbReference>
<dbReference type="SUPFAM" id="SSF53335">
    <property type="entry name" value="S-adenosyl-L-methionine-dependent methyltransferases"/>
    <property type="match status" value="1"/>
</dbReference>
<dbReference type="Gene3D" id="3.40.50.150">
    <property type="entry name" value="Vaccinia Virus protein VP39"/>
    <property type="match status" value="1"/>
</dbReference>
<dbReference type="InterPro" id="IPR029063">
    <property type="entry name" value="SAM-dependent_MTases_sf"/>
</dbReference>
<sequence length="260" mass="28897">MTWWPSCWSWWTLLVGGKDNFPADRQAAEQALAVFPHARVSARQNRAFLHRVTRFLTRDAGVRQFLDIGTGIPTPPNLHEVAQSIAPDSRAVYADNDPIVLAHARALLTSAGGGRTAYLDADLREPEKILESAELRDTLDLTRPVALSVIALLHFIPDSDNPYGIIRRYLDSLPAGSYLALTHVTPDFAPDDVRRAVDVYREQGIPAAARTRSEVERFFNGLDPVKPGVQSVHRWRPDDTSRDDLTDAQVNVYGGLARIP</sequence>
<name>A0A0S4QVS9_9ACTN</name>
<evidence type="ECO:0000313" key="1">
    <source>
        <dbReference type="EMBL" id="CUU59733.1"/>
    </source>
</evidence>
<dbReference type="InterPro" id="IPR006764">
    <property type="entry name" value="SAM_dep_MeTrfase_SAV2177_type"/>
</dbReference>
<dbReference type="Pfam" id="PF04672">
    <property type="entry name" value="Methyltransf_19"/>
    <property type="match status" value="1"/>
</dbReference>
<dbReference type="EMBL" id="FAOZ01000031">
    <property type="protein sequence ID" value="CUU59733.1"/>
    <property type="molecule type" value="Genomic_DNA"/>
</dbReference>
<dbReference type="AlphaFoldDB" id="A0A0S4QVS9"/>
<organism evidence="1 2">
    <name type="scientific">Parafrankia irregularis</name>
    <dbReference type="NCBI Taxonomy" id="795642"/>
    <lineage>
        <taxon>Bacteria</taxon>
        <taxon>Bacillati</taxon>
        <taxon>Actinomycetota</taxon>
        <taxon>Actinomycetes</taxon>
        <taxon>Frankiales</taxon>
        <taxon>Frankiaceae</taxon>
        <taxon>Parafrankia</taxon>
    </lineage>
</organism>
<proteinExistence type="predicted"/>
<protein>
    <submittedName>
        <fullName evidence="1">S-adenosyl methyltransferase</fullName>
    </submittedName>
</protein>
<keyword evidence="2" id="KW-1185">Reference proteome</keyword>
<evidence type="ECO:0000313" key="2">
    <source>
        <dbReference type="Proteomes" id="UP000198802"/>
    </source>
</evidence>
<dbReference type="Proteomes" id="UP000198802">
    <property type="component" value="Unassembled WGS sequence"/>
</dbReference>
<accession>A0A0S4QVS9</accession>
<dbReference type="GO" id="GO:0008168">
    <property type="term" value="F:methyltransferase activity"/>
    <property type="evidence" value="ECO:0007669"/>
    <property type="project" value="UniProtKB-KW"/>
</dbReference>
<reference evidence="2" key="1">
    <citation type="submission" date="2015-11" db="EMBL/GenBank/DDBJ databases">
        <authorList>
            <person name="Varghese N."/>
        </authorList>
    </citation>
    <scope>NUCLEOTIDE SEQUENCE [LARGE SCALE GENOMIC DNA]</scope>
    <source>
        <strain evidence="2">DSM 45899</strain>
    </source>
</reference>